<keyword evidence="2" id="KW-0378">Hydrolase</keyword>
<organism evidence="2 3">
    <name type="scientific">Qipengyuania qiaonensis</name>
    <dbReference type="NCBI Taxonomy" id="2867240"/>
    <lineage>
        <taxon>Bacteria</taxon>
        <taxon>Pseudomonadati</taxon>
        <taxon>Pseudomonadota</taxon>
        <taxon>Alphaproteobacteria</taxon>
        <taxon>Sphingomonadales</taxon>
        <taxon>Erythrobacteraceae</taxon>
        <taxon>Qipengyuania</taxon>
    </lineage>
</organism>
<accession>A0ABS7J9N4</accession>
<gene>
    <name evidence="2" type="ORF">K3174_15980</name>
</gene>
<comment type="caution">
    <text evidence="2">The sequence shown here is derived from an EMBL/GenBank/DDBJ whole genome shotgun (WGS) entry which is preliminary data.</text>
</comment>
<evidence type="ECO:0000313" key="3">
    <source>
        <dbReference type="Proteomes" id="UP000755104"/>
    </source>
</evidence>
<proteinExistence type="predicted"/>
<dbReference type="Proteomes" id="UP000755104">
    <property type="component" value="Unassembled WGS sequence"/>
</dbReference>
<dbReference type="InterPro" id="IPR029058">
    <property type="entry name" value="AB_hydrolase_fold"/>
</dbReference>
<reference evidence="2 3" key="1">
    <citation type="submission" date="2021-08" db="EMBL/GenBank/DDBJ databases">
        <title>Comparative Genomics Analysis of the Genus Qipengyuania Reveals Extensive Genetic Diversity and Metabolic Versatility, Including the Description of Fifteen Novel Species.</title>
        <authorList>
            <person name="Liu Y."/>
        </authorList>
    </citation>
    <scope>NUCLEOTIDE SEQUENCE [LARGE SCALE GENOMIC DNA]</scope>
    <source>
        <strain evidence="2 3">6D47A</strain>
    </source>
</reference>
<dbReference type="PANTHER" id="PTHR43265:SF1">
    <property type="entry name" value="ESTERASE ESTD"/>
    <property type="match status" value="1"/>
</dbReference>
<evidence type="ECO:0000259" key="1">
    <source>
        <dbReference type="Pfam" id="PF02129"/>
    </source>
</evidence>
<feature type="domain" description="Xaa-Pro dipeptidyl-peptidase-like" evidence="1">
    <location>
        <begin position="164"/>
        <end position="363"/>
    </location>
</feature>
<name>A0ABS7J9N4_9SPHN</name>
<dbReference type="GO" id="GO:0016787">
    <property type="term" value="F:hydrolase activity"/>
    <property type="evidence" value="ECO:0007669"/>
    <property type="project" value="UniProtKB-KW"/>
</dbReference>
<dbReference type="InterPro" id="IPR000383">
    <property type="entry name" value="Xaa-Pro-like_dom"/>
</dbReference>
<sequence>MLMFMLSLFVAAAQPASLPTSTPPEDSPSIMSVSTSVLDGHWVGGIIVPAGLTIPFELHIDGTVGHFAAPDQGASDIPIRVALSENNVVVEVPSANARFEGILSNNKSVLEGQWTQGERAFPATFRRASSTTNSPGTMNRPQTPVPPFPYSNEELSIPGGATDVRLGATLTVPVSRNERHPAILLLGGNGPQDRDETHAGHKPMAVIADHLSREGFAVLRFDKRGVGDSSGDYSALTGPDLVADAIAALSYLRRHEKVASDRICILGLSEGATIAAELTRSGQVTCVILLSPPGLLPIDLFVQQKRDVAAAAGMTTDEIDLLALVVQQQLEAVVRGASRSEIAAIALDAGLTDAEANRLAEEWLSPEVRTLLGNHPTEALTGYVEPVLIITGGLDRQVDPDLNLPPIRRALEGNSEAQFLQFDNLNHILQPALTGSPSEYAEVDITIDHQVLNAMVDFLESTLGPADAE</sequence>
<dbReference type="InterPro" id="IPR053145">
    <property type="entry name" value="AB_hydrolase_Est10"/>
</dbReference>
<dbReference type="Gene3D" id="3.40.50.1820">
    <property type="entry name" value="alpha/beta hydrolase"/>
    <property type="match status" value="1"/>
</dbReference>
<evidence type="ECO:0000313" key="2">
    <source>
        <dbReference type="EMBL" id="MBX7484029.1"/>
    </source>
</evidence>
<dbReference type="SUPFAM" id="SSF53474">
    <property type="entry name" value="alpha/beta-Hydrolases"/>
    <property type="match status" value="1"/>
</dbReference>
<keyword evidence="3" id="KW-1185">Reference proteome</keyword>
<dbReference type="RefSeq" id="WP_221560437.1">
    <property type="nucleotide sequence ID" value="NZ_JAIGNO010000018.1"/>
</dbReference>
<dbReference type="Pfam" id="PF02129">
    <property type="entry name" value="Peptidase_S15"/>
    <property type="match status" value="1"/>
</dbReference>
<dbReference type="EMBL" id="JAIGNO010000018">
    <property type="protein sequence ID" value="MBX7484029.1"/>
    <property type="molecule type" value="Genomic_DNA"/>
</dbReference>
<dbReference type="PANTHER" id="PTHR43265">
    <property type="entry name" value="ESTERASE ESTD"/>
    <property type="match status" value="1"/>
</dbReference>
<protein>
    <submittedName>
        <fullName evidence="2">Alpha/beta fold hydrolase</fullName>
    </submittedName>
</protein>